<organism evidence="2 3">
    <name type="scientific">Pleurodeles waltl</name>
    <name type="common">Iberian ribbed newt</name>
    <dbReference type="NCBI Taxonomy" id="8319"/>
    <lineage>
        <taxon>Eukaryota</taxon>
        <taxon>Metazoa</taxon>
        <taxon>Chordata</taxon>
        <taxon>Craniata</taxon>
        <taxon>Vertebrata</taxon>
        <taxon>Euteleostomi</taxon>
        <taxon>Amphibia</taxon>
        <taxon>Batrachia</taxon>
        <taxon>Caudata</taxon>
        <taxon>Salamandroidea</taxon>
        <taxon>Salamandridae</taxon>
        <taxon>Pleurodelinae</taxon>
        <taxon>Pleurodeles</taxon>
    </lineage>
</organism>
<name>A0AAV7SGN6_PLEWA</name>
<reference evidence="2" key="1">
    <citation type="journal article" date="2022" name="bioRxiv">
        <title>Sequencing and chromosome-scale assembly of the giantPleurodeles waltlgenome.</title>
        <authorList>
            <person name="Brown T."/>
            <person name="Elewa A."/>
            <person name="Iarovenko S."/>
            <person name="Subramanian E."/>
            <person name="Araus A.J."/>
            <person name="Petzold A."/>
            <person name="Susuki M."/>
            <person name="Suzuki K.-i.T."/>
            <person name="Hayashi T."/>
            <person name="Toyoda A."/>
            <person name="Oliveira C."/>
            <person name="Osipova E."/>
            <person name="Leigh N.D."/>
            <person name="Simon A."/>
            <person name="Yun M.H."/>
        </authorList>
    </citation>
    <scope>NUCLEOTIDE SEQUENCE</scope>
    <source>
        <strain evidence="2">20211129_DDA</strain>
        <tissue evidence="2">Liver</tissue>
    </source>
</reference>
<feature type="region of interest" description="Disordered" evidence="1">
    <location>
        <begin position="26"/>
        <end position="50"/>
    </location>
</feature>
<protein>
    <submittedName>
        <fullName evidence="2">Uncharacterized protein</fullName>
    </submittedName>
</protein>
<dbReference type="EMBL" id="JANPWB010000008">
    <property type="protein sequence ID" value="KAJ1163217.1"/>
    <property type="molecule type" value="Genomic_DNA"/>
</dbReference>
<gene>
    <name evidence="2" type="ORF">NDU88_003680</name>
</gene>
<evidence type="ECO:0000313" key="2">
    <source>
        <dbReference type="EMBL" id="KAJ1163217.1"/>
    </source>
</evidence>
<feature type="region of interest" description="Disordered" evidence="1">
    <location>
        <begin position="76"/>
        <end position="96"/>
    </location>
</feature>
<evidence type="ECO:0000313" key="3">
    <source>
        <dbReference type="Proteomes" id="UP001066276"/>
    </source>
</evidence>
<sequence>MVLTWGGALCALSTLRRCPGVLPGGEGTRRVGPVGEGPEAATLPPPGGEGARGLLHWRGTGEAAMSGAPVSLPGELSAVRSGAGGGGSEPRLRLHPPAAAASLLRADEAAVPAGWGPNLHRRAQRLRARGELWARSLRTPYTGKSPDVS</sequence>
<accession>A0AAV7SGN6</accession>
<dbReference type="Proteomes" id="UP001066276">
    <property type="component" value="Chromosome 4_2"/>
</dbReference>
<keyword evidence="3" id="KW-1185">Reference proteome</keyword>
<comment type="caution">
    <text evidence="2">The sequence shown here is derived from an EMBL/GenBank/DDBJ whole genome shotgun (WGS) entry which is preliminary data.</text>
</comment>
<proteinExistence type="predicted"/>
<dbReference type="AlphaFoldDB" id="A0AAV7SGN6"/>
<evidence type="ECO:0000256" key="1">
    <source>
        <dbReference type="SAM" id="MobiDB-lite"/>
    </source>
</evidence>